<dbReference type="PANTHER" id="PTHR30411">
    <property type="entry name" value="CYTOPLASMIC PROTEIN"/>
    <property type="match status" value="1"/>
</dbReference>
<comment type="caution">
    <text evidence="2">The sequence shown here is derived from an EMBL/GenBank/DDBJ whole genome shotgun (WGS) entry which is preliminary data.</text>
</comment>
<evidence type="ECO:0000259" key="1">
    <source>
        <dbReference type="Pfam" id="PF04073"/>
    </source>
</evidence>
<feature type="domain" description="YbaK/aminoacyl-tRNA synthetase-associated" evidence="1">
    <location>
        <begin position="23"/>
        <end position="142"/>
    </location>
</feature>
<sequence length="158" mass="17686">MSISTTLQDCLSRKGSQYDIVHHAHTHSTSETAQVAHVPGDRLAKTVLLADERGYVAAVLPSTFRLDMSELRDTTGRDLELVREAELSALFQDCEIGAVPPVGMAYGMQTYLDESLAMQPDIYFEAGDHEDLIHMRTEQFLNLMDKAERGSFAHRWST</sequence>
<dbReference type="Gene3D" id="3.90.960.10">
    <property type="entry name" value="YbaK/aminoacyl-tRNA synthetase-associated domain"/>
    <property type="match status" value="1"/>
</dbReference>
<keyword evidence="2" id="KW-0030">Aminoacyl-tRNA synthetase</keyword>
<proteinExistence type="predicted"/>
<dbReference type="SUPFAM" id="SSF55826">
    <property type="entry name" value="YbaK/ProRS associated domain"/>
    <property type="match status" value="1"/>
</dbReference>
<evidence type="ECO:0000313" key="3">
    <source>
        <dbReference type="Proteomes" id="UP000003165"/>
    </source>
</evidence>
<dbReference type="EMBL" id="ACIS01000015">
    <property type="protein sequence ID" value="EEG06789.1"/>
    <property type="molecule type" value="Genomic_DNA"/>
</dbReference>
<dbReference type="InterPro" id="IPR036754">
    <property type="entry name" value="YbaK/aa-tRNA-synt-asso_dom_sf"/>
</dbReference>
<accession>B9Z8X0</accession>
<dbReference type="PANTHER" id="PTHR30411:SF9">
    <property type="entry name" value="MULTIFUNCTIONAL SER_THR-TRNA DEACYLASE PROXP-Y"/>
    <property type="match status" value="1"/>
</dbReference>
<keyword evidence="2" id="KW-0436">Ligase</keyword>
<reference evidence="2 3" key="1">
    <citation type="submission" date="2009-02" db="EMBL/GenBank/DDBJ databases">
        <title>Sequencing of the draft genome and assembly of Lutiella nitroferrum 2002.</title>
        <authorList>
            <consortium name="US DOE Joint Genome Institute (JGI-PGF)"/>
            <person name="Lucas S."/>
            <person name="Copeland A."/>
            <person name="Lapidus A."/>
            <person name="Glavina del Rio T."/>
            <person name="Tice H."/>
            <person name="Bruce D."/>
            <person name="Goodwin L."/>
            <person name="Pitluck S."/>
            <person name="Larimer F."/>
            <person name="Land M.L."/>
            <person name="Hauser L."/>
            <person name="Coates J.D."/>
        </authorList>
    </citation>
    <scope>NUCLEOTIDE SEQUENCE [LARGE SCALE GENOMIC DNA]</scope>
    <source>
        <strain evidence="2 3">2002</strain>
    </source>
</reference>
<dbReference type="eggNOG" id="COG2606">
    <property type="taxonomic scope" value="Bacteria"/>
</dbReference>
<dbReference type="Proteomes" id="UP000003165">
    <property type="component" value="Unassembled WGS sequence"/>
</dbReference>
<dbReference type="RefSeq" id="WP_008955824.1">
    <property type="nucleotide sequence ID" value="NZ_ACIS01000015.1"/>
</dbReference>
<dbReference type="GO" id="GO:0002161">
    <property type="term" value="F:aminoacyl-tRNA deacylase activity"/>
    <property type="evidence" value="ECO:0007669"/>
    <property type="project" value="InterPro"/>
</dbReference>
<dbReference type="Pfam" id="PF04073">
    <property type="entry name" value="tRNA_edit"/>
    <property type="match status" value="1"/>
</dbReference>
<gene>
    <name evidence="2" type="ORF">FuraDRAFT_3807</name>
</gene>
<keyword evidence="3" id="KW-1185">Reference proteome</keyword>
<protein>
    <submittedName>
        <fullName evidence="2">YbaK/prolyl-tRNA synthetase associated region</fullName>
    </submittedName>
</protein>
<dbReference type="GO" id="GO:0004812">
    <property type="term" value="F:aminoacyl-tRNA ligase activity"/>
    <property type="evidence" value="ECO:0007669"/>
    <property type="project" value="UniProtKB-KW"/>
</dbReference>
<name>B9Z8X0_9NEIS</name>
<dbReference type="InterPro" id="IPR007214">
    <property type="entry name" value="YbaK/aa-tRNA-synth-assoc-dom"/>
</dbReference>
<evidence type="ECO:0000313" key="2">
    <source>
        <dbReference type="EMBL" id="EEG06789.1"/>
    </source>
</evidence>
<dbReference type="CDD" id="cd04332">
    <property type="entry name" value="YbaK_like"/>
    <property type="match status" value="1"/>
</dbReference>
<dbReference type="AlphaFoldDB" id="B9Z8X0"/>
<organism evidence="2 3">
    <name type="scientific">Pseudogulbenkiania ferrooxidans 2002</name>
    <dbReference type="NCBI Taxonomy" id="279714"/>
    <lineage>
        <taxon>Bacteria</taxon>
        <taxon>Pseudomonadati</taxon>
        <taxon>Pseudomonadota</taxon>
        <taxon>Betaproteobacteria</taxon>
        <taxon>Neisseriales</taxon>
        <taxon>Chromobacteriaceae</taxon>
        <taxon>Pseudogulbenkiania</taxon>
    </lineage>
</organism>